<dbReference type="RefSeq" id="WP_262654591.1">
    <property type="nucleotide sequence ID" value="NZ_JAOQKE010000007.1"/>
</dbReference>
<accession>A0ABT2SL84</accession>
<reference evidence="1 2" key="1">
    <citation type="journal article" date="2021" name="ISME Commun">
        <title>Automated analysis of genomic sequences facilitates high-throughput and comprehensive description of bacteria.</title>
        <authorList>
            <person name="Hitch T.C.A."/>
        </authorList>
    </citation>
    <scope>NUCLEOTIDE SEQUENCE [LARGE SCALE GENOMIC DNA]</scope>
    <source>
        <strain evidence="1 2">Sanger_29</strain>
    </source>
</reference>
<name>A0ABT2SL84_9FIRM</name>
<gene>
    <name evidence="1" type="ORF">OCV47_07790</name>
</gene>
<organism evidence="1 2">
    <name type="scientific">Muricoprocola aceti</name>
    <dbReference type="NCBI Taxonomy" id="2981772"/>
    <lineage>
        <taxon>Bacteria</taxon>
        <taxon>Bacillati</taxon>
        <taxon>Bacillota</taxon>
        <taxon>Clostridia</taxon>
        <taxon>Lachnospirales</taxon>
        <taxon>Lachnospiraceae</taxon>
        <taxon>Muricoprocola</taxon>
    </lineage>
</organism>
<dbReference type="EMBL" id="JAOQKE010000007">
    <property type="protein sequence ID" value="MCU6725249.1"/>
    <property type="molecule type" value="Genomic_DNA"/>
</dbReference>
<comment type="caution">
    <text evidence="1">The sequence shown here is derived from an EMBL/GenBank/DDBJ whole genome shotgun (WGS) entry which is preliminary data.</text>
</comment>
<dbReference type="InterPro" id="IPR021530">
    <property type="entry name" value="AllH-like"/>
</dbReference>
<keyword evidence="2" id="KW-1185">Reference proteome</keyword>
<dbReference type="Pfam" id="PF11392">
    <property type="entry name" value="AllH"/>
    <property type="match status" value="1"/>
</dbReference>
<evidence type="ECO:0000313" key="1">
    <source>
        <dbReference type="EMBL" id="MCU6725249.1"/>
    </source>
</evidence>
<evidence type="ECO:0000313" key="2">
    <source>
        <dbReference type="Proteomes" id="UP001652338"/>
    </source>
</evidence>
<protein>
    <submittedName>
        <fullName evidence="1">DUF2877 domain-containing protein</fullName>
    </submittedName>
</protein>
<sequence length="291" mass="31900">MQLRILQASTFALDNLKKASVPTVHSVYHKAVNLRTGDQMLTLQPRASVLSPVSLITDYTEEMLADLTFMVGQQLTFHLNTSHTCCQDLFLPLSGSETVQSSLHLSRLDTKIREAIAMAGSSPLPAHMRGMELILNQPELLENSLYMRAASQYLTQFIQILQASEDFYEMADCLCHLIGLGIGLTPSGDDFLCGFLAGLRLSDGSSVFLPFLEQHILHTLDRTNEISATFLRCAVLGQFSAPVHLLTDPDVTARQIYLAFSSIGHSSGIDTLCGIYMALTALTPFVCTNSP</sequence>
<proteinExistence type="predicted"/>
<dbReference type="Proteomes" id="UP001652338">
    <property type="component" value="Unassembled WGS sequence"/>
</dbReference>